<dbReference type="Pfam" id="PF14214">
    <property type="entry name" value="Helitron_like_N"/>
    <property type="match status" value="1"/>
</dbReference>
<keyword evidence="2 5" id="KW-0378">Hydrolase</keyword>
<sequence length="1435" mass="163340">MYMDTSAEEKSFPVLFAGLKRPDNNNRTVPVKYSTICKAELRNSDRRFASSIPNMFFKLKKLQCLQVHDIVMTALREAKGTNYTAGHLRQEDALQNILNHDDGFKILKNLRSSPPYFQAKQKELFAMIRQLGMPTFFATFSAAETRWTDLLFVLRNKFQQKSTIITQATDMTWMEKAELINKDPVTCARHFQYRSHLFLTNILQSQVSPIGQVVDHFIRVEFQQRGSPHLHCVFWVKDAPQYGISSEDEVLKFIDKNISCSSDVHDSDREYLNLQTHKHTRSCKKMGKNVCRYGFPLPPMSQTQILEPLDSDYPKDMLKNHHNNLQKIHAVLKSLVKDEDMPFCQFLAKCGVSEDTYILAIRSGLKRKQVFLKRQVKDVRVNAHNMDILRIWQANTDLQFVLDPWAVCVYISSYMMKSQRGMSNLLRQACEEARAGNHTVRQRMRIISNKFLNHCEVSAQEAVYLLLQMPLVQASRDVIFINTSPPEQRVFILKPKEQLQGLPDDSTDVTCSGLPEKYANRPKVLETVSLAEFAAFFQEHVYRKTTTKEDDFESDQVDLTVENIEPGIKIPMPNGNYLVKRRIPKVIRYVHFSKEKDPELFYRELLMLHTAWRNEEDLKGNSGGSYEQEFLSKETEITDATKRFDQCGDDLYKAVMEVDEETVLEAIDGIAPTSRQAEEDTNAETCDAAEHSIIFPSKPEHKTYDTGIDMGIGSNVHLEAIINNRLSDEDYHDLAINLNKEQQSFFYHVIHTVKTKTTSFHVFLTGGAGVGKSHLLKCLCQALYRYYDTTCGENPDEIKVVVGAPTAKAAFGVRGHTLHSLFALPANQSLAEYHKLDHSTLNTLRCRYAKLQILIIDEISMVGVNMFNFINSRLQEIFATSQPFGGISLLVVGDLFQLRPVQDSWIFKTSDKGYGPIASNTWQDLVGLFELKTIMRQKDDATYAELLNRVREGKQIESDLTTLQSKVKEAKTSFNLSDVLHLFTTNDKVNEHNDFYLQALQTQGCMSLAVDYTIGDVTPSAKLAVLEVTMNLPPQKTQNLLQQLQIKMSAHYLLVVNIDTTDGLTNGATGVLKHFDSANGKPHTIWIHFTDPSIGGKARQQYKTLFKTHIDRSWTPIFTVDRQFQVGKYRNIKVVRRQFPLKPAAAMTIHKAQGMSIPEVAVSFQGRVQTHMVYVALSRVTSLSGLHLLDLDSKKITVDKLVVQEMERLRQHSLITTLPEDPSSASNKVICLNTRSLHKHITSVRSHSSLLAADILIMQETWALRSDSADYYKLEGFDMPMQCFTQETKDRRPHDGIFIYLKSHIEIHSLTNVHDKNGQAVHLNLSSPTESFEVLAVYRRPNTPLTGFFNLVNQLPLGEKTLISIGDFNVDQLKPSSDLVKLQKFMSLSGLKATPPSETTDYHSSLDHIYVSNLSARTGVIETFWSDHKAVWISV</sequence>
<dbReference type="Proteomes" id="UP000828390">
    <property type="component" value="Unassembled WGS sequence"/>
</dbReference>
<dbReference type="GO" id="GO:0006310">
    <property type="term" value="P:DNA recombination"/>
    <property type="evidence" value="ECO:0007669"/>
    <property type="project" value="UniProtKB-KW"/>
</dbReference>
<evidence type="ECO:0000256" key="4">
    <source>
        <dbReference type="ARBA" id="ARBA00022840"/>
    </source>
</evidence>
<comment type="catalytic activity">
    <reaction evidence="5">
        <text>ATP + H2O = ADP + phosphate + H(+)</text>
        <dbReference type="Rhea" id="RHEA:13065"/>
        <dbReference type="ChEBI" id="CHEBI:15377"/>
        <dbReference type="ChEBI" id="CHEBI:15378"/>
        <dbReference type="ChEBI" id="CHEBI:30616"/>
        <dbReference type="ChEBI" id="CHEBI:43474"/>
        <dbReference type="ChEBI" id="CHEBI:456216"/>
        <dbReference type="EC" id="5.6.2.3"/>
    </reaction>
</comment>
<dbReference type="InterPro" id="IPR036691">
    <property type="entry name" value="Endo/exonu/phosph_ase_sf"/>
</dbReference>
<reference evidence="7" key="2">
    <citation type="submission" date="2020-11" db="EMBL/GenBank/DDBJ databases">
        <authorList>
            <person name="McCartney M.A."/>
            <person name="Auch B."/>
            <person name="Kono T."/>
            <person name="Mallez S."/>
            <person name="Becker A."/>
            <person name="Gohl D.M."/>
            <person name="Silverstein K.A.T."/>
            <person name="Koren S."/>
            <person name="Bechman K.B."/>
            <person name="Herman A."/>
            <person name="Abrahante J.E."/>
            <person name="Garbe J."/>
        </authorList>
    </citation>
    <scope>NUCLEOTIDE SEQUENCE</scope>
    <source>
        <strain evidence="7">Duluth1</strain>
        <tissue evidence="7">Whole animal</tissue>
    </source>
</reference>
<organism evidence="7 8">
    <name type="scientific">Dreissena polymorpha</name>
    <name type="common">Zebra mussel</name>
    <name type="synonym">Mytilus polymorpha</name>
    <dbReference type="NCBI Taxonomy" id="45954"/>
    <lineage>
        <taxon>Eukaryota</taxon>
        <taxon>Metazoa</taxon>
        <taxon>Spiralia</taxon>
        <taxon>Lophotrochozoa</taxon>
        <taxon>Mollusca</taxon>
        <taxon>Bivalvia</taxon>
        <taxon>Autobranchia</taxon>
        <taxon>Heteroconchia</taxon>
        <taxon>Euheterodonta</taxon>
        <taxon>Imparidentia</taxon>
        <taxon>Neoheterodontei</taxon>
        <taxon>Myida</taxon>
        <taxon>Dreissenoidea</taxon>
        <taxon>Dreissenidae</taxon>
        <taxon>Dreissena</taxon>
    </lineage>
</organism>
<evidence type="ECO:0000313" key="8">
    <source>
        <dbReference type="Proteomes" id="UP000828390"/>
    </source>
</evidence>
<protein>
    <recommendedName>
        <fullName evidence="5">ATP-dependent DNA helicase</fullName>
        <ecNumber evidence="5">5.6.2.3</ecNumber>
    </recommendedName>
</protein>
<dbReference type="GO" id="GO:0005524">
    <property type="term" value="F:ATP binding"/>
    <property type="evidence" value="ECO:0007669"/>
    <property type="project" value="UniProtKB-KW"/>
</dbReference>
<dbReference type="PANTHER" id="PTHR47642:SF5">
    <property type="entry name" value="ATP-DEPENDENT DNA HELICASE"/>
    <property type="match status" value="1"/>
</dbReference>
<dbReference type="GO" id="GO:0000723">
    <property type="term" value="P:telomere maintenance"/>
    <property type="evidence" value="ECO:0007669"/>
    <property type="project" value="InterPro"/>
</dbReference>
<dbReference type="SUPFAM" id="SSF52540">
    <property type="entry name" value="P-loop containing nucleoside triphosphate hydrolases"/>
    <property type="match status" value="2"/>
</dbReference>
<dbReference type="PANTHER" id="PTHR47642">
    <property type="entry name" value="ATP-DEPENDENT DNA HELICASE"/>
    <property type="match status" value="1"/>
</dbReference>
<dbReference type="InterPro" id="IPR003593">
    <property type="entry name" value="AAA+_ATPase"/>
</dbReference>
<keyword evidence="8" id="KW-1185">Reference proteome</keyword>
<keyword evidence="1 5" id="KW-0547">Nucleotide-binding</keyword>
<reference evidence="7" key="1">
    <citation type="journal article" date="2019" name="bioRxiv">
        <title>The Genome of the Zebra Mussel, Dreissena polymorpha: A Resource for Invasive Species Research.</title>
        <authorList>
            <person name="McCartney M.A."/>
            <person name="Auch B."/>
            <person name="Kono T."/>
            <person name="Mallez S."/>
            <person name="Zhang Y."/>
            <person name="Obille A."/>
            <person name="Becker A."/>
            <person name="Abrahante J.E."/>
            <person name="Garbe J."/>
            <person name="Badalamenti J.P."/>
            <person name="Herman A."/>
            <person name="Mangelson H."/>
            <person name="Liachko I."/>
            <person name="Sullivan S."/>
            <person name="Sone E.D."/>
            <person name="Koren S."/>
            <person name="Silverstein K.A.T."/>
            <person name="Beckman K.B."/>
            <person name="Gohl D.M."/>
        </authorList>
    </citation>
    <scope>NUCLEOTIDE SEQUENCE</scope>
    <source>
        <strain evidence="7">Duluth1</strain>
        <tissue evidence="7">Whole animal</tissue>
    </source>
</reference>
<keyword evidence="5" id="KW-0227">DNA damage</keyword>
<evidence type="ECO:0000256" key="2">
    <source>
        <dbReference type="ARBA" id="ARBA00022801"/>
    </source>
</evidence>
<evidence type="ECO:0000256" key="1">
    <source>
        <dbReference type="ARBA" id="ARBA00022741"/>
    </source>
</evidence>
<dbReference type="InterPro" id="IPR027417">
    <property type="entry name" value="P-loop_NTPase"/>
</dbReference>
<comment type="cofactor">
    <cofactor evidence="5">
        <name>Mg(2+)</name>
        <dbReference type="ChEBI" id="CHEBI:18420"/>
    </cofactor>
</comment>
<evidence type="ECO:0000313" key="7">
    <source>
        <dbReference type="EMBL" id="KAH3843244.1"/>
    </source>
</evidence>
<comment type="caution">
    <text evidence="7">The sequence shown here is derived from an EMBL/GenBank/DDBJ whole genome shotgun (WGS) entry which is preliminary data.</text>
</comment>
<dbReference type="EMBL" id="JAIWYP010000004">
    <property type="protein sequence ID" value="KAH3843244.1"/>
    <property type="molecule type" value="Genomic_DNA"/>
</dbReference>
<keyword evidence="5" id="KW-0233">DNA recombination</keyword>
<keyword evidence="5" id="KW-0234">DNA repair</keyword>
<evidence type="ECO:0000259" key="6">
    <source>
        <dbReference type="SMART" id="SM00382"/>
    </source>
</evidence>
<dbReference type="InterPro" id="IPR003840">
    <property type="entry name" value="DNA_helicase_dom"/>
</dbReference>
<dbReference type="Pfam" id="PF03372">
    <property type="entry name" value="Exo_endo_phos"/>
    <property type="match status" value="1"/>
</dbReference>
<evidence type="ECO:0000256" key="5">
    <source>
        <dbReference type="RuleBase" id="RU363044"/>
    </source>
</evidence>
<dbReference type="GO" id="GO:0006281">
    <property type="term" value="P:DNA repair"/>
    <property type="evidence" value="ECO:0007669"/>
    <property type="project" value="UniProtKB-KW"/>
</dbReference>
<gene>
    <name evidence="7" type="ORF">DPMN_116755</name>
</gene>
<feature type="domain" description="AAA+ ATPase" evidence="6">
    <location>
        <begin position="758"/>
        <end position="911"/>
    </location>
</feature>
<dbReference type="SMART" id="SM00382">
    <property type="entry name" value="AAA"/>
    <property type="match status" value="1"/>
</dbReference>
<name>A0A9D4KPI2_DREPO</name>
<comment type="similarity">
    <text evidence="5">Belongs to the helicase family.</text>
</comment>
<proteinExistence type="inferred from homology"/>
<dbReference type="InterPro" id="IPR010285">
    <property type="entry name" value="DNA_helicase_pif1-like_DEAD"/>
</dbReference>
<dbReference type="InterPro" id="IPR051055">
    <property type="entry name" value="PIF1_helicase"/>
</dbReference>
<accession>A0A9D4KPI2</accession>
<evidence type="ECO:0000256" key="3">
    <source>
        <dbReference type="ARBA" id="ARBA00022806"/>
    </source>
</evidence>
<dbReference type="Gene3D" id="3.60.10.10">
    <property type="entry name" value="Endonuclease/exonuclease/phosphatase"/>
    <property type="match status" value="1"/>
</dbReference>
<dbReference type="Pfam" id="PF05970">
    <property type="entry name" value="PIF1"/>
    <property type="match status" value="1"/>
</dbReference>
<dbReference type="CDD" id="cd18809">
    <property type="entry name" value="SF1_C_RecD"/>
    <property type="match status" value="1"/>
</dbReference>
<dbReference type="GO" id="GO:0016787">
    <property type="term" value="F:hydrolase activity"/>
    <property type="evidence" value="ECO:0007669"/>
    <property type="project" value="UniProtKB-KW"/>
</dbReference>
<dbReference type="InterPro" id="IPR005135">
    <property type="entry name" value="Endo/exonuclease/phosphatase"/>
</dbReference>
<dbReference type="SUPFAM" id="SSF56219">
    <property type="entry name" value="DNase I-like"/>
    <property type="match status" value="1"/>
</dbReference>
<keyword evidence="3 5" id="KW-0347">Helicase</keyword>
<dbReference type="GO" id="GO:0043139">
    <property type="term" value="F:5'-3' DNA helicase activity"/>
    <property type="evidence" value="ECO:0007669"/>
    <property type="project" value="UniProtKB-EC"/>
</dbReference>
<dbReference type="Pfam" id="PF02689">
    <property type="entry name" value="Herpes_Helicase"/>
    <property type="match status" value="1"/>
</dbReference>
<dbReference type="InterPro" id="IPR025476">
    <property type="entry name" value="Helitron_helicase-like"/>
</dbReference>
<keyword evidence="4 5" id="KW-0067">ATP-binding</keyword>
<dbReference type="EC" id="5.6.2.3" evidence="5"/>
<dbReference type="Gene3D" id="3.40.50.300">
    <property type="entry name" value="P-loop containing nucleotide triphosphate hydrolases"/>
    <property type="match status" value="2"/>
</dbReference>